<dbReference type="EMBL" id="JBAHYK010003045">
    <property type="protein sequence ID" value="KAL0564023.1"/>
    <property type="molecule type" value="Genomic_DNA"/>
</dbReference>
<evidence type="ECO:0000313" key="2">
    <source>
        <dbReference type="Proteomes" id="UP001465976"/>
    </source>
</evidence>
<sequence length="112" mass="12597">MGSTKAMMMDIMKSRSIRPLRVELRVTPNGMYGVFDPLSLWVLTTHMQDLRGVCHWMEAQGLAAEDDERQVVKRQILQVPFKPTPSIRSFTSAGRTSSIQVIAGKCDFILGQ</sequence>
<reference evidence="1 2" key="1">
    <citation type="submission" date="2024-02" db="EMBL/GenBank/DDBJ databases">
        <title>A draft genome for the cacao thread blight pathogen Marasmius crinis-equi.</title>
        <authorList>
            <person name="Cohen S.P."/>
            <person name="Baruah I.K."/>
            <person name="Amoako-Attah I."/>
            <person name="Bukari Y."/>
            <person name="Meinhardt L.W."/>
            <person name="Bailey B.A."/>
        </authorList>
    </citation>
    <scope>NUCLEOTIDE SEQUENCE [LARGE SCALE GENOMIC DNA]</scope>
    <source>
        <strain evidence="1 2">GH-76</strain>
    </source>
</reference>
<gene>
    <name evidence="1" type="ORF">V5O48_018035</name>
</gene>
<dbReference type="Proteomes" id="UP001465976">
    <property type="component" value="Unassembled WGS sequence"/>
</dbReference>
<proteinExistence type="predicted"/>
<keyword evidence="2" id="KW-1185">Reference proteome</keyword>
<accession>A0ABR3EME0</accession>
<evidence type="ECO:0000313" key="1">
    <source>
        <dbReference type="EMBL" id="KAL0564023.1"/>
    </source>
</evidence>
<name>A0ABR3EME0_9AGAR</name>
<organism evidence="1 2">
    <name type="scientific">Marasmius crinis-equi</name>
    <dbReference type="NCBI Taxonomy" id="585013"/>
    <lineage>
        <taxon>Eukaryota</taxon>
        <taxon>Fungi</taxon>
        <taxon>Dikarya</taxon>
        <taxon>Basidiomycota</taxon>
        <taxon>Agaricomycotina</taxon>
        <taxon>Agaricomycetes</taxon>
        <taxon>Agaricomycetidae</taxon>
        <taxon>Agaricales</taxon>
        <taxon>Marasmiineae</taxon>
        <taxon>Marasmiaceae</taxon>
        <taxon>Marasmius</taxon>
    </lineage>
</organism>
<protein>
    <submittedName>
        <fullName evidence="1">Uncharacterized protein</fullName>
    </submittedName>
</protein>
<feature type="non-terminal residue" evidence="1">
    <location>
        <position position="112"/>
    </location>
</feature>
<comment type="caution">
    <text evidence="1">The sequence shown here is derived from an EMBL/GenBank/DDBJ whole genome shotgun (WGS) entry which is preliminary data.</text>
</comment>